<evidence type="ECO:0000256" key="1">
    <source>
        <dbReference type="SAM" id="SignalP"/>
    </source>
</evidence>
<accession>A0A413V7S8</accession>
<keyword evidence="1" id="KW-0732">Signal</keyword>
<evidence type="ECO:0000313" key="2">
    <source>
        <dbReference type="EMBL" id="RHB29626.1"/>
    </source>
</evidence>
<feature type="signal peptide" evidence="1">
    <location>
        <begin position="1"/>
        <end position="24"/>
    </location>
</feature>
<dbReference type="AlphaFoldDB" id="A0A413V7S8"/>
<dbReference type="Pfam" id="PF12099">
    <property type="entry name" value="DUF3575"/>
    <property type="match status" value="1"/>
</dbReference>
<dbReference type="InterPro" id="IPR036709">
    <property type="entry name" value="Autotransporte_beta_dom_sf"/>
</dbReference>
<organism evidence="2 3">
    <name type="scientific">Bacteroides stercoris</name>
    <dbReference type="NCBI Taxonomy" id="46506"/>
    <lineage>
        <taxon>Bacteria</taxon>
        <taxon>Pseudomonadati</taxon>
        <taxon>Bacteroidota</taxon>
        <taxon>Bacteroidia</taxon>
        <taxon>Bacteroidales</taxon>
        <taxon>Bacteroidaceae</taxon>
        <taxon>Bacteroides</taxon>
    </lineage>
</organism>
<reference evidence="2 3" key="1">
    <citation type="submission" date="2018-08" db="EMBL/GenBank/DDBJ databases">
        <title>A genome reference for cultivated species of the human gut microbiota.</title>
        <authorList>
            <person name="Zou Y."/>
            <person name="Xue W."/>
            <person name="Luo G."/>
        </authorList>
    </citation>
    <scope>NUCLEOTIDE SEQUENCE [LARGE SCALE GENOMIC DNA]</scope>
    <source>
        <strain evidence="2 3">AM40-34</strain>
    </source>
</reference>
<dbReference type="EMBL" id="QSGN01000015">
    <property type="protein sequence ID" value="RHB29626.1"/>
    <property type="molecule type" value="Genomic_DNA"/>
</dbReference>
<proteinExistence type="predicted"/>
<dbReference type="Proteomes" id="UP000283482">
    <property type="component" value="Unassembled WGS sequence"/>
</dbReference>
<name>A0A413V7S8_BACSE</name>
<feature type="chain" id="PRO_5019051729" evidence="1">
    <location>
        <begin position="25"/>
        <end position="194"/>
    </location>
</feature>
<gene>
    <name evidence="2" type="ORF">DW889_07865</name>
</gene>
<comment type="caution">
    <text evidence="2">The sequence shown here is derived from an EMBL/GenBank/DDBJ whole genome shotgun (WGS) entry which is preliminary data.</text>
</comment>
<dbReference type="InterPro" id="IPR021958">
    <property type="entry name" value="DUF3575"/>
</dbReference>
<dbReference type="RefSeq" id="WP_117906963.1">
    <property type="nucleotide sequence ID" value="NZ_AP031449.1"/>
</dbReference>
<protein>
    <submittedName>
        <fullName evidence="2">DUF3575 domain-containing protein</fullName>
    </submittedName>
</protein>
<dbReference type="SUPFAM" id="SSF103515">
    <property type="entry name" value="Autotransporter"/>
    <property type="match status" value="1"/>
</dbReference>
<evidence type="ECO:0000313" key="3">
    <source>
        <dbReference type="Proteomes" id="UP000283482"/>
    </source>
</evidence>
<sequence>MSNKLYIPIIIGALGMLSVSDASAQRMAVKSNLLADALASPNIGVEFLVSPRWTLDIAAHYQPFAPRDGRRWKHWLLQPEARHWLCTPFAGHFWGVHALGGRFNVGGVHLPFNILKGAREARYEGWLLGAGISYGYHWVLSPHWGVEASLGAGAAFLRSDRYRCGHCGSRQRGTKGRGYFGPTKAAVSVVYMIK</sequence>